<dbReference type="EMBL" id="JAVAMP010000002">
    <property type="protein sequence ID" value="MDP5273588.1"/>
    <property type="molecule type" value="Genomic_DNA"/>
</dbReference>
<evidence type="ECO:0000313" key="4">
    <source>
        <dbReference type="Proteomes" id="UP001231941"/>
    </source>
</evidence>
<keyword evidence="1" id="KW-0238">DNA-binding</keyword>
<dbReference type="CDD" id="cd00093">
    <property type="entry name" value="HTH_XRE"/>
    <property type="match status" value="1"/>
</dbReference>
<proteinExistence type="predicted"/>
<protein>
    <submittedName>
        <fullName evidence="3">Helix-turn-helix transcriptional regulator</fullName>
    </submittedName>
</protein>
<dbReference type="InterPro" id="IPR010982">
    <property type="entry name" value="Lambda_DNA-bd_dom_sf"/>
</dbReference>
<dbReference type="Proteomes" id="UP001231941">
    <property type="component" value="Unassembled WGS sequence"/>
</dbReference>
<name>A0ABT9IW77_9BACL</name>
<dbReference type="Gene3D" id="1.10.260.40">
    <property type="entry name" value="lambda repressor-like DNA-binding domains"/>
    <property type="match status" value="1"/>
</dbReference>
<evidence type="ECO:0000256" key="1">
    <source>
        <dbReference type="ARBA" id="ARBA00023125"/>
    </source>
</evidence>
<evidence type="ECO:0000259" key="2">
    <source>
        <dbReference type="PROSITE" id="PS50943"/>
    </source>
</evidence>
<sequence length="228" mass="25961">MKQIGRQIAQLRKSKKITQMKLADQLGVSFQAVSNWERGETMPDISKLPELAQIFNVSIDEILKHEKGTQLIKNIIEDNTEEYLDQNEVSIEEFSNVAPLIETDKADEVFHTIKGRLTLGDMSSIAPFVNEELIDEYAKREFENNGIDALTAIAPFMSKEVISDCAKKSYHDYGIDSLVSMCPFIDKETMNEIAIDTMSKKEMKELLPILPFVNKQLIKDFVKKGMNH</sequence>
<dbReference type="PANTHER" id="PTHR46558">
    <property type="entry name" value="TRACRIPTIONAL REGULATORY PROTEIN-RELATED-RELATED"/>
    <property type="match status" value="1"/>
</dbReference>
<dbReference type="RefSeq" id="WP_305991614.1">
    <property type="nucleotide sequence ID" value="NZ_JAVAMP010000002.1"/>
</dbReference>
<comment type="caution">
    <text evidence="3">The sequence shown here is derived from an EMBL/GenBank/DDBJ whole genome shotgun (WGS) entry which is preliminary data.</text>
</comment>
<reference evidence="3 4" key="1">
    <citation type="submission" date="2023-08" db="EMBL/GenBank/DDBJ databases">
        <authorList>
            <person name="Park J.-S."/>
        </authorList>
    </citation>
    <scope>NUCLEOTIDE SEQUENCE [LARGE SCALE GENOMIC DNA]</scope>
    <source>
        <strain evidence="3 4">2205SS18-9</strain>
    </source>
</reference>
<gene>
    <name evidence="3" type="ORF">Q5Y73_05700</name>
</gene>
<feature type="domain" description="HTH cro/C1-type" evidence="2">
    <location>
        <begin position="8"/>
        <end position="62"/>
    </location>
</feature>
<dbReference type="InterPro" id="IPR001387">
    <property type="entry name" value="Cro/C1-type_HTH"/>
</dbReference>
<keyword evidence="4" id="KW-1185">Reference proteome</keyword>
<dbReference type="Pfam" id="PF01381">
    <property type="entry name" value="HTH_3"/>
    <property type="match status" value="1"/>
</dbReference>
<dbReference type="PANTHER" id="PTHR46558:SF11">
    <property type="entry name" value="HTH-TYPE TRANSCRIPTIONAL REGULATOR XRE"/>
    <property type="match status" value="1"/>
</dbReference>
<evidence type="ECO:0000313" key="3">
    <source>
        <dbReference type="EMBL" id="MDP5273588.1"/>
    </source>
</evidence>
<dbReference type="SUPFAM" id="SSF47413">
    <property type="entry name" value="lambda repressor-like DNA-binding domains"/>
    <property type="match status" value="1"/>
</dbReference>
<dbReference type="SMART" id="SM00530">
    <property type="entry name" value="HTH_XRE"/>
    <property type="match status" value="1"/>
</dbReference>
<organism evidence="3 4">
    <name type="scientific">Chengkuizengella axinellae</name>
    <dbReference type="NCBI Taxonomy" id="3064388"/>
    <lineage>
        <taxon>Bacteria</taxon>
        <taxon>Bacillati</taxon>
        <taxon>Bacillota</taxon>
        <taxon>Bacilli</taxon>
        <taxon>Bacillales</taxon>
        <taxon>Paenibacillaceae</taxon>
        <taxon>Chengkuizengella</taxon>
    </lineage>
</organism>
<accession>A0ABT9IW77</accession>
<dbReference type="PROSITE" id="PS50943">
    <property type="entry name" value="HTH_CROC1"/>
    <property type="match status" value="1"/>
</dbReference>